<sequence length="180" mass="20631">MTQATRLWELSDEIQELETAISLIQEDETLSDGEREIKLEETFNQWLEAGESFKSKAEQVASFIRHQEALAAARKEEAKRIQALAKQAENEANRLRKYLIAQMVRSDVKRIDRVSAKISLRKKQPQVLLNVPTEELPTEYVRVTHKPDLTKIRAKLKADAQGAIGWASLSEQQEYSVTIR</sequence>
<dbReference type="Pfam" id="PF05565">
    <property type="entry name" value="Sipho_Gp157"/>
    <property type="match status" value="1"/>
</dbReference>
<keyword evidence="1" id="KW-0175">Coiled coil</keyword>
<dbReference type="AlphaFoldDB" id="A0A563W0B2"/>
<dbReference type="Proteomes" id="UP000320055">
    <property type="component" value="Unassembled WGS sequence"/>
</dbReference>
<evidence type="ECO:0000313" key="2">
    <source>
        <dbReference type="EMBL" id="VEP17134.1"/>
    </source>
</evidence>
<gene>
    <name evidence="2" type="ORF">H1P_5550003</name>
</gene>
<organism evidence="2 3">
    <name type="scientific">Hyella patelloides LEGE 07179</name>
    <dbReference type="NCBI Taxonomy" id="945734"/>
    <lineage>
        <taxon>Bacteria</taxon>
        <taxon>Bacillati</taxon>
        <taxon>Cyanobacteriota</taxon>
        <taxon>Cyanophyceae</taxon>
        <taxon>Pleurocapsales</taxon>
        <taxon>Hyellaceae</taxon>
        <taxon>Hyella</taxon>
    </lineage>
</organism>
<proteinExistence type="predicted"/>
<feature type="coiled-coil region" evidence="1">
    <location>
        <begin position="71"/>
        <end position="98"/>
    </location>
</feature>
<evidence type="ECO:0008006" key="4">
    <source>
        <dbReference type="Google" id="ProtNLM"/>
    </source>
</evidence>
<accession>A0A563W0B2</accession>
<dbReference type="RefSeq" id="WP_144875733.1">
    <property type="nucleotide sequence ID" value="NZ_LR214289.1"/>
</dbReference>
<dbReference type="EMBL" id="CAACVJ010000507">
    <property type="protein sequence ID" value="VEP17134.1"/>
    <property type="molecule type" value="Genomic_DNA"/>
</dbReference>
<name>A0A563W0B2_9CYAN</name>
<evidence type="ECO:0000256" key="1">
    <source>
        <dbReference type="SAM" id="Coils"/>
    </source>
</evidence>
<evidence type="ECO:0000313" key="3">
    <source>
        <dbReference type="Proteomes" id="UP000320055"/>
    </source>
</evidence>
<keyword evidence="3" id="KW-1185">Reference proteome</keyword>
<dbReference type="InterPro" id="IPR008840">
    <property type="entry name" value="Sipho_Gp157"/>
</dbReference>
<dbReference type="OrthoDB" id="428010at2"/>
<reference evidence="2 3" key="1">
    <citation type="submission" date="2019-01" db="EMBL/GenBank/DDBJ databases">
        <authorList>
            <person name="Brito A."/>
        </authorList>
    </citation>
    <scope>NUCLEOTIDE SEQUENCE [LARGE SCALE GENOMIC DNA]</scope>
    <source>
        <strain evidence="2">1</strain>
    </source>
</reference>
<protein>
    <recommendedName>
        <fullName evidence="4">Siphovirus Gp157 family protein</fullName>
    </recommendedName>
</protein>